<keyword evidence="4" id="KW-1185">Reference proteome</keyword>
<dbReference type="OrthoDB" id="4257990at2"/>
<evidence type="ECO:0000256" key="1">
    <source>
        <dbReference type="SAM" id="MobiDB-lite"/>
    </source>
</evidence>
<reference evidence="3 4" key="1">
    <citation type="submission" date="2018-08" db="EMBL/GenBank/DDBJ databases">
        <title>Streptomyces NEAU-D10 sp. nov., a novel Actinomycete isolated from soil.</title>
        <authorList>
            <person name="Jin L."/>
        </authorList>
    </citation>
    <scope>NUCLEOTIDE SEQUENCE [LARGE SCALE GENOMIC DNA]</scope>
    <source>
        <strain evidence="3 4">NEAU-D10</strain>
    </source>
</reference>
<evidence type="ECO:0000313" key="4">
    <source>
        <dbReference type="Proteomes" id="UP000262477"/>
    </source>
</evidence>
<dbReference type="Proteomes" id="UP000262477">
    <property type="component" value="Unassembled WGS sequence"/>
</dbReference>
<evidence type="ECO:0000256" key="2">
    <source>
        <dbReference type="SAM" id="Phobius"/>
    </source>
</evidence>
<evidence type="ECO:0000313" key="3">
    <source>
        <dbReference type="EMBL" id="REK86440.1"/>
    </source>
</evidence>
<keyword evidence="2" id="KW-0472">Membrane</keyword>
<dbReference type="AlphaFoldDB" id="A0A371PVG3"/>
<feature type="region of interest" description="Disordered" evidence="1">
    <location>
        <begin position="69"/>
        <end position="111"/>
    </location>
</feature>
<sequence>MTGDNESGRTEQSAKTSGTSRSTQVGRDQYRDQINNYGPAPSVITLIVALVIVAVVAITVWTGAWHSGASVKPIPGPATPTRPAPALEKSRTPSTEPPQTPATKKPAGTVPDGYLGTWEGEFTKPGEKAITLRRIVIRKGAVGAEIADVLTSSKDSLCQSNGTLVSAGTRLVVAPKLTSGIPSDLCTASGDITLRRHGNTGITWQSEGTTVTLHRPASAARTIPVQFLGTWTAQDGNDPTSSVRMTINQGTPGSARAEFIWEGDAHHCEGFSVLVSISDVLRFSPETVTKSEPERFCAQTPTRIMSQPQGDTTHVEWVAPSDGSAPRAFTFNRID</sequence>
<accession>A0A371PVG3</accession>
<protein>
    <submittedName>
        <fullName evidence="3">Uncharacterized protein</fullName>
    </submittedName>
</protein>
<proteinExistence type="predicted"/>
<name>A0A371PVG3_STRIH</name>
<organism evidence="3 4">
    <name type="scientific">Streptomyces inhibens</name>
    <dbReference type="NCBI Taxonomy" id="2293571"/>
    <lineage>
        <taxon>Bacteria</taxon>
        <taxon>Bacillati</taxon>
        <taxon>Actinomycetota</taxon>
        <taxon>Actinomycetes</taxon>
        <taxon>Kitasatosporales</taxon>
        <taxon>Streptomycetaceae</taxon>
        <taxon>Streptomyces</taxon>
    </lineage>
</organism>
<dbReference type="RefSeq" id="WP_128510719.1">
    <property type="nucleotide sequence ID" value="NZ_QUAC01000247.1"/>
</dbReference>
<feature type="transmembrane region" description="Helical" evidence="2">
    <location>
        <begin position="43"/>
        <end position="64"/>
    </location>
</feature>
<feature type="compositionally biased region" description="Polar residues" evidence="1">
    <location>
        <begin position="10"/>
        <end position="28"/>
    </location>
</feature>
<feature type="compositionally biased region" description="Pro residues" evidence="1">
    <location>
        <begin position="74"/>
        <end position="83"/>
    </location>
</feature>
<keyword evidence="2" id="KW-0812">Transmembrane</keyword>
<gene>
    <name evidence="3" type="ORF">DY245_32260</name>
</gene>
<dbReference type="EMBL" id="QUAC01000247">
    <property type="protein sequence ID" value="REK86440.1"/>
    <property type="molecule type" value="Genomic_DNA"/>
</dbReference>
<keyword evidence="2" id="KW-1133">Transmembrane helix</keyword>
<feature type="region of interest" description="Disordered" evidence="1">
    <location>
        <begin position="1"/>
        <end position="28"/>
    </location>
</feature>
<comment type="caution">
    <text evidence="3">The sequence shown here is derived from an EMBL/GenBank/DDBJ whole genome shotgun (WGS) entry which is preliminary data.</text>
</comment>